<protein>
    <submittedName>
        <fullName evidence="1">Uncharacterized protein</fullName>
    </submittedName>
</protein>
<organism evidence="1">
    <name type="scientific">viral metagenome</name>
    <dbReference type="NCBI Taxonomy" id="1070528"/>
    <lineage>
        <taxon>unclassified sequences</taxon>
        <taxon>metagenomes</taxon>
        <taxon>organismal metagenomes</taxon>
    </lineage>
</organism>
<proteinExistence type="predicted"/>
<name>A0A6C0JE57_9ZZZZ</name>
<sequence length="130" mass="15033">MSNVQLKFIYTCTIMKTIGEKLTDRLAVGMERYGHGVIVNSDTREWGTPANSWMQMAEEEFLDGIIYMAADYIRQGRETEAQMSNLEREYNSETTSDDNGLIMYVVNNFNDMESLKHKKMLNALFYAMLC</sequence>
<accession>A0A6C0JE57</accession>
<evidence type="ECO:0000313" key="1">
    <source>
        <dbReference type="EMBL" id="QHU03683.1"/>
    </source>
</evidence>
<dbReference type="EMBL" id="MN740385">
    <property type="protein sequence ID" value="QHU03683.1"/>
    <property type="molecule type" value="Genomic_DNA"/>
</dbReference>
<dbReference type="AlphaFoldDB" id="A0A6C0JE57"/>
<reference evidence="1" key="1">
    <citation type="journal article" date="2020" name="Nature">
        <title>Giant virus diversity and host interactions through global metagenomics.</title>
        <authorList>
            <person name="Schulz F."/>
            <person name="Roux S."/>
            <person name="Paez-Espino D."/>
            <person name="Jungbluth S."/>
            <person name="Walsh D.A."/>
            <person name="Denef V.J."/>
            <person name="McMahon K.D."/>
            <person name="Konstantinidis K.T."/>
            <person name="Eloe-Fadrosh E.A."/>
            <person name="Kyrpides N.C."/>
            <person name="Woyke T."/>
        </authorList>
    </citation>
    <scope>NUCLEOTIDE SEQUENCE</scope>
    <source>
        <strain evidence="1">GVMAG-M-3300027206-1</strain>
    </source>
</reference>